<dbReference type="EMBL" id="FOCQ01000009">
    <property type="protein sequence ID" value="SEN33662.1"/>
    <property type="molecule type" value="Genomic_DNA"/>
</dbReference>
<dbReference type="STRING" id="1173111.SAMN05444955_1092"/>
<keyword evidence="2" id="KW-1185">Reference proteome</keyword>
<dbReference type="OrthoDB" id="63920at2"/>
<accession>A0A1H8FPN0</accession>
<dbReference type="RefSeq" id="WP_089969059.1">
    <property type="nucleotide sequence ID" value="NZ_FOCQ01000009.1"/>
</dbReference>
<dbReference type="Proteomes" id="UP000199695">
    <property type="component" value="Unassembled WGS sequence"/>
</dbReference>
<sequence>MPFVHETSNKLAHNRILANPKIKESLSKYKVKCDPGEFTEKIQEKFIDITPLRYSCSSVFSIDSGFDFVPVNERFPSAEVGFMQFSLNLVKLAERSKVVVNGIVNPIEYNKITNAHTHSLDLPIFNTSIDGHSNLTDSIRFKINDYFKSSRTYNNESPSLLDTLYLLLSEDDIARNFNCIEDPCKKQFAAVREKSKNNTMEWKESKKLLKKEDFNNANKTAKCPFCKRELLLIDYLRLHETIDEEFGARGILSRLARVVEQLYPINLIMSILSQKNRLGKDHCLKTLSQIAFILDGPLAIFGEPAKVSRSIHRYLLSVNEMLMDYSLEPLVFFGLTKSGLVVDHVNLLLEHIKKKSLVGSYEKRLPKSKILLIDDEYRFKYIQPKMGSGSFGAETYYGQDIVYFDPNGKPYVINVMYPVDKSSKYFRKMFFSHVSYKNLGKIAALINELEVDIYENALLPIVLAHKYASISLKPGVSSLEDFAKSIIS</sequence>
<proteinExistence type="predicted"/>
<protein>
    <submittedName>
        <fullName evidence="1">NurA domain-containing protein</fullName>
    </submittedName>
</protein>
<evidence type="ECO:0000313" key="2">
    <source>
        <dbReference type="Proteomes" id="UP000199695"/>
    </source>
</evidence>
<dbReference type="AlphaFoldDB" id="A0A1H8FPN0"/>
<reference evidence="1 2" key="1">
    <citation type="submission" date="2016-10" db="EMBL/GenBank/DDBJ databases">
        <authorList>
            <person name="de Groot N.N."/>
        </authorList>
    </citation>
    <scope>NUCLEOTIDE SEQUENCE [LARGE SCALE GENOMIC DNA]</scope>
    <source>
        <strain evidence="1 2">DSM 46701</strain>
    </source>
</reference>
<name>A0A1H8FPN0_9BACL</name>
<organism evidence="1 2">
    <name type="scientific">Lihuaxuella thermophila</name>
    <dbReference type="NCBI Taxonomy" id="1173111"/>
    <lineage>
        <taxon>Bacteria</taxon>
        <taxon>Bacillati</taxon>
        <taxon>Bacillota</taxon>
        <taxon>Bacilli</taxon>
        <taxon>Bacillales</taxon>
        <taxon>Thermoactinomycetaceae</taxon>
        <taxon>Lihuaxuella</taxon>
    </lineage>
</organism>
<evidence type="ECO:0000313" key="1">
    <source>
        <dbReference type="EMBL" id="SEN33662.1"/>
    </source>
</evidence>
<gene>
    <name evidence="1" type="ORF">SAMN05444955_1092</name>
</gene>